<dbReference type="EMBL" id="KK583424">
    <property type="protein sequence ID" value="KDO18520.1"/>
    <property type="molecule type" value="Genomic_DNA"/>
</dbReference>
<dbReference type="KEGG" id="spar:SPRG_16125"/>
<dbReference type="GeneID" id="24137778"/>
<evidence type="ECO:0000313" key="1">
    <source>
        <dbReference type="EMBL" id="KDO18520.1"/>
    </source>
</evidence>
<name>A0A067BP32_SAPPC</name>
<protein>
    <submittedName>
        <fullName evidence="1">Uncharacterized protein</fullName>
    </submittedName>
</protein>
<proteinExistence type="predicted"/>
<evidence type="ECO:0000313" key="2">
    <source>
        <dbReference type="Proteomes" id="UP000030745"/>
    </source>
</evidence>
<keyword evidence="2" id="KW-1185">Reference proteome</keyword>
<dbReference type="Proteomes" id="UP000030745">
    <property type="component" value="Unassembled WGS sequence"/>
</dbReference>
<dbReference type="VEuPathDB" id="FungiDB:SPRG_16125"/>
<dbReference type="OMA" id="HEQVCNQ"/>
<organism evidence="1 2">
    <name type="scientific">Saprolegnia parasitica (strain CBS 223.65)</name>
    <dbReference type="NCBI Taxonomy" id="695850"/>
    <lineage>
        <taxon>Eukaryota</taxon>
        <taxon>Sar</taxon>
        <taxon>Stramenopiles</taxon>
        <taxon>Oomycota</taxon>
        <taxon>Saprolegniomycetes</taxon>
        <taxon>Saprolegniales</taxon>
        <taxon>Saprolegniaceae</taxon>
        <taxon>Saprolegnia</taxon>
    </lineage>
</organism>
<dbReference type="RefSeq" id="XP_012210766.1">
    <property type="nucleotide sequence ID" value="XM_012355376.1"/>
</dbReference>
<dbReference type="AlphaFoldDB" id="A0A067BP32"/>
<sequence length="161" mass="16892">MLCDDCKKNYITVFRPKAGGLALCATATGARRPSVAGPASVAALPLTSIASPVTFAAIAPTTLASAPSPTSMSASTKSIAPIDSVAVAPHPPASSAIEMLLAEIYRLRTVECMQHEQVCNQHKQVLALGEAAAHQGQTITLLQRNLTVQQAIAFQLQKEMR</sequence>
<gene>
    <name evidence="1" type="ORF">SPRG_16125</name>
</gene>
<accession>A0A067BP32</accession>
<reference evidence="1 2" key="1">
    <citation type="journal article" date="2013" name="PLoS Genet.">
        <title>Distinctive expansion of potential virulence genes in the genome of the oomycete fish pathogen Saprolegnia parasitica.</title>
        <authorList>
            <person name="Jiang R.H."/>
            <person name="de Bruijn I."/>
            <person name="Haas B.J."/>
            <person name="Belmonte R."/>
            <person name="Lobach L."/>
            <person name="Christie J."/>
            <person name="van den Ackerveken G."/>
            <person name="Bottin A."/>
            <person name="Bulone V."/>
            <person name="Diaz-Moreno S.M."/>
            <person name="Dumas B."/>
            <person name="Fan L."/>
            <person name="Gaulin E."/>
            <person name="Govers F."/>
            <person name="Grenville-Briggs L.J."/>
            <person name="Horner N.R."/>
            <person name="Levin J.Z."/>
            <person name="Mammella M."/>
            <person name="Meijer H.J."/>
            <person name="Morris P."/>
            <person name="Nusbaum C."/>
            <person name="Oome S."/>
            <person name="Phillips A.J."/>
            <person name="van Rooyen D."/>
            <person name="Rzeszutek E."/>
            <person name="Saraiva M."/>
            <person name="Secombes C.J."/>
            <person name="Seidl M.F."/>
            <person name="Snel B."/>
            <person name="Stassen J.H."/>
            <person name="Sykes S."/>
            <person name="Tripathy S."/>
            <person name="van den Berg H."/>
            <person name="Vega-Arreguin J.C."/>
            <person name="Wawra S."/>
            <person name="Young S.K."/>
            <person name="Zeng Q."/>
            <person name="Dieguez-Uribeondo J."/>
            <person name="Russ C."/>
            <person name="Tyler B.M."/>
            <person name="van West P."/>
        </authorList>
    </citation>
    <scope>NUCLEOTIDE SEQUENCE [LARGE SCALE GENOMIC DNA]</scope>
    <source>
        <strain evidence="1 2">CBS 223.65</strain>
    </source>
</reference>